<evidence type="ECO:0000313" key="3">
    <source>
        <dbReference type="Proteomes" id="UP000599179"/>
    </source>
</evidence>
<keyword evidence="3" id="KW-1185">Reference proteome</keyword>
<name>A0ABQ1SEW5_9FLAO</name>
<dbReference type="RefSeq" id="WP_188457229.1">
    <property type="nucleotide sequence ID" value="NZ_BMGM01000001.1"/>
</dbReference>
<proteinExistence type="predicted"/>
<accession>A0ABQ1SEW5</accession>
<evidence type="ECO:0000256" key="1">
    <source>
        <dbReference type="SAM" id="Phobius"/>
    </source>
</evidence>
<dbReference type="Proteomes" id="UP000599179">
    <property type="component" value="Unassembled WGS sequence"/>
</dbReference>
<organism evidence="2 3">
    <name type="scientific">Psychroflexus planctonicus</name>
    <dbReference type="NCBI Taxonomy" id="1526575"/>
    <lineage>
        <taxon>Bacteria</taxon>
        <taxon>Pseudomonadati</taxon>
        <taxon>Bacteroidota</taxon>
        <taxon>Flavobacteriia</taxon>
        <taxon>Flavobacteriales</taxon>
        <taxon>Flavobacteriaceae</taxon>
        <taxon>Psychroflexus</taxon>
    </lineage>
</organism>
<keyword evidence="1" id="KW-0472">Membrane</keyword>
<evidence type="ECO:0000313" key="2">
    <source>
        <dbReference type="EMBL" id="GGE25016.1"/>
    </source>
</evidence>
<keyword evidence="1" id="KW-0812">Transmembrane</keyword>
<dbReference type="EMBL" id="BMGM01000001">
    <property type="protein sequence ID" value="GGE25016.1"/>
    <property type="molecule type" value="Genomic_DNA"/>
</dbReference>
<keyword evidence="1" id="KW-1133">Transmembrane helix</keyword>
<comment type="caution">
    <text evidence="2">The sequence shown here is derived from an EMBL/GenBank/DDBJ whole genome shotgun (WGS) entry which is preliminary data.</text>
</comment>
<evidence type="ECO:0008006" key="4">
    <source>
        <dbReference type="Google" id="ProtNLM"/>
    </source>
</evidence>
<reference evidence="3" key="1">
    <citation type="journal article" date="2019" name="Int. J. Syst. Evol. Microbiol.">
        <title>The Global Catalogue of Microorganisms (GCM) 10K type strain sequencing project: providing services to taxonomists for standard genome sequencing and annotation.</title>
        <authorList>
            <consortium name="The Broad Institute Genomics Platform"/>
            <consortium name="The Broad Institute Genome Sequencing Center for Infectious Disease"/>
            <person name="Wu L."/>
            <person name="Ma J."/>
        </authorList>
    </citation>
    <scope>NUCLEOTIDE SEQUENCE [LARGE SCALE GENOMIC DNA]</scope>
    <source>
        <strain evidence="3">CGMCC 1.12931</strain>
    </source>
</reference>
<protein>
    <recommendedName>
        <fullName evidence="4">PEP-CTERM protein-sorting domain-containing protein</fullName>
    </recommendedName>
</protein>
<sequence>MKKINSKQLGLLLFVAALLLTQVSLGQASAGELGNALGFSETVDDVPEAPISMFIGMTALIGSYLGFRKLKA</sequence>
<feature type="transmembrane region" description="Helical" evidence="1">
    <location>
        <begin position="49"/>
        <end position="67"/>
    </location>
</feature>
<gene>
    <name evidence="2" type="ORF">GCM10010832_02190</name>
</gene>